<dbReference type="GO" id="GO:0016024">
    <property type="term" value="P:CDP-diacylglycerol biosynthetic process"/>
    <property type="evidence" value="ECO:0007669"/>
    <property type="project" value="UniProtKB-UniPathway"/>
</dbReference>
<dbReference type="InterPro" id="IPR000374">
    <property type="entry name" value="PC_trans"/>
</dbReference>
<dbReference type="STRING" id="3818.A0A445DJS7"/>
<dbReference type="GO" id="GO:0008270">
    <property type="term" value="F:zinc ion binding"/>
    <property type="evidence" value="ECO:0007669"/>
    <property type="project" value="UniProtKB-KW"/>
</dbReference>
<feature type="transmembrane region" description="Helical" evidence="21">
    <location>
        <begin position="1472"/>
        <end position="1494"/>
    </location>
</feature>
<dbReference type="GO" id="GO:0005789">
    <property type="term" value="C:endoplasmic reticulum membrane"/>
    <property type="evidence" value="ECO:0007669"/>
    <property type="project" value="TreeGrafter"/>
</dbReference>
<evidence type="ECO:0000256" key="21">
    <source>
        <dbReference type="SAM" id="Phobius"/>
    </source>
</evidence>
<feature type="transmembrane region" description="Helical" evidence="21">
    <location>
        <begin position="1414"/>
        <end position="1436"/>
    </location>
</feature>
<dbReference type="PROSITE" id="PS50808">
    <property type="entry name" value="ZF_BED"/>
    <property type="match status" value="1"/>
</dbReference>
<evidence type="ECO:0000259" key="22">
    <source>
        <dbReference type="PROSITE" id="PS50808"/>
    </source>
</evidence>
<feature type="region of interest" description="Disordered" evidence="20">
    <location>
        <begin position="704"/>
        <end position="727"/>
    </location>
</feature>
<dbReference type="Gene3D" id="1.10.10.10">
    <property type="entry name" value="Winged helix-like DNA-binding domain superfamily/Winged helix DNA-binding domain"/>
    <property type="match status" value="1"/>
</dbReference>
<evidence type="ECO:0000313" key="24">
    <source>
        <dbReference type="Proteomes" id="UP000289738"/>
    </source>
</evidence>
<keyword evidence="8 19" id="KW-0812">Transmembrane</keyword>
<dbReference type="InterPro" id="IPR016720">
    <property type="entry name" value="PC_Trfase_euk"/>
</dbReference>
<feature type="transmembrane region" description="Helical" evidence="21">
    <location>
        <begin position="1051"/>
        <end position="1074"/>
    </location>
</feature>
<dbReference type="PROSITE" id="PS01315">
    <property type="entry name" value="CDS"/>
    <property type="match status" value="3"/>
</dbReference>
<dbReference type="InterPro" id="IPR003656">
    <property type="entry name" value="Znf_BED"/>
</dbReference>
<evidence type="ECO:0000256" key="12">
    <source>
        <dbReference type="ARBA" id="ARBA00022833"/>
    </source>
</evidence>
<dbReference type="PANTHER" id="PTHR13773:SF31">
    <property type="entry name" value="PHOSPHATIDATE CYTIDYLYLTRANSFERASE 2"/>
    <property type="match status" value="1"/>
</dbReference>
<keyword evidence="9 19" id="KW-0548">Nucleotidyltransferase</keyword>
<evidence type="ECO:0000256" key="11">
    <source>
        <dbReference type="ARBA" id="ARBA00022771"/>
    </source>
</evidence>
<feature type="transmembrane region" description="Helical" evidence="21">
    <location>
        <begin position="899"/>
        <end position="922"/>
    </location>
</feature>
<feature type="transmembrane region" description="Helical" evidence="21">
    <location>
        <begin position="150"/>
        <end position="172"/>
    </location>
</feature>
<keyword evidence="6" id="KW-0444">Lipid biosynthesis</keyword>
<protein>
    <recommendedName>
        <fullName evidence="5 19">Phosphatidate cytidylyltransferase</fullName>
        <ecNumber evidence="5 19">2.7.7.41</ecNumber>
    </recommendedName>
</protein>
<evidence type="ECO:0000256" key="20">
    <source>
        <dbReference type="SAM" id="MobiDB-lite"/>
    </source>
</evidence>
<evidence type="ECO:0000256" key="6">
    <source>
        <dbReference type="ARBA" id="ARBA00022516"/>
    </source>
</evidence>
<evidence type="ECO:0000256" key="5">
    <source>
        <dbReference type="ARBA" id="ARBA00012487"/>
    </source>
</evidence>
<comment type="pathway">
    <text evidence="2 19">Phospholipid metabolism; CDP-diacylglycerol biosynthesis; CDP-diacylglycerol from sn-glycerol 3-phosphate: step 3/3.</text>
</comment>
<dbReference type="Pfam" id="PF05793">
    <property type="entry name" value="TFIIF_alpha"/>
    <property type="match status" value="1"/>
</dbReference>
<feature type="region of interest" description="Disordered" evidence="20">
    <location>
        <begin position="1221"/>
        <end position="1269"/>
    </location>
</feature>
<keyword evidence="7 19" id="KW-0808">Transferase</keyword>
<evidence type="ECO:0000256" key="1">
    <source>
        <dbReference type="ARBA" id="ARBA00004141"/>
    </source>
</evidence>
<evidence type="ECO:0000256" key="13">
    <source>
        <dbReference type="ARBA" id="ARBA00022989"/>
    </source>
</evidence>
<feature type="transmembrane region" description="Helical" evidence="21">
    <location>
        <begin position="285"/>
        <end position="307"/>
    </location>
</feature>
<feature type="transmembrane region" description="Helical" evidence="21">
    <location>
        <begin position="212"/>
        <end position="231"/>
    </location>
</feature>
<evidence type="ECO:0000256" key="10">
    <source>
        <dbReference type="ARBA" id="ARBA00022723"/>
    </source>
</evidence>
<evidence type="ECO:0000256" key="19">
    <source>
        <dbReference type="RuleBase" id="RU003938"/>
    </source>
</evidence>
<comment type="similarity">
    <text evidence="4 19">Belongs to the CDS family.</text>
</comment>
<keyword evidence="11 18" id="KW-0863">Zinc-finger</keyword>
<feature type="transmembrane region" description="Helical" evidence="21">
    <location>
        <begin position="934"/>
        <end position="952"/>
    </location>
</feature>
<reference evidence="23 24" key="1">
    <citation type="submission" date="2019-01" db="EMBL/GenBank/DDBJ databases">
        <title>Sequencing of cultivated peanut Arachis hypogaea provides insights into genome evolution and oil improvement.</title>
        <authorList>
            <person name="Chen X."/>
        </authorList>
    </citation>
    <scope>NUCLEOTIDE SEQUENCE [LARGE SCALE GENOMIC DNA]</scope>
    <source>
        <strain evidence="24">cv. Fuhuasheng</strain>
        <tissue evidence="23">Leaves</tissue>
    </source>
</reference>
<dbReference type="InterPro" id="IPR036236">
    <property type="entry name" value="Znf_C2H2_sf"/>
</dbReference>
<feature type="transmembrane region" description="Helical" evidence="21">
    <location>
        <begin position="861"/>
        <end position="879"/>
    </location>
</feature>
<feature type="transmembrane region" description="Helical" evidence="21">
    <location>
        <begin position="35"/>
        <end position="64"/>
    </location>
</feature>
<gene>
    <name evidence="23" type="ORF">Ahy_A04g021136</name>
</gene>
<dbReference type="GO" id="GO:0004605">
    <property type="term" value="F:phosphatidate cytidylyltransferase activity"/>
    <property type="evidence" value="ECO:0007669"/>
    <property type="project" value="UniProtKB-EC"/>
</dbReference>
<dbReference type="GO" id="GO:0003677">
    <property type="term" value="F:DNA binding"/>
    <property type="evidence" value="ECO:0007669"/>
    <property type="project" value="InterPro"/>
</dbReference>
<dbReference type="SUPFAM" id="SSF46785">
    <property type="entry name" value="Winged helix' DNA-binding domain"/>
    <property type="match status" value="1"/>
</dbReference>
<dbReference type="InterPro" id="IPR036390">
    <property type="entry name" value="WH_DNA-bd_sf"/>
</dbReference>
<dbReference type="Pfam" id="PF02892">
    <property type="entry name" value="zf-BED"/>
    <property type="match status" value="1"/>
</dbReference>
<evidence type="ECO:0000256" key="17">
    <source>
        <dbReference type="ARBA" id="ARBA00023264"/>
    </source>
</evidence>
<evidence type="ECO:0000256" key="18">
    <source>
        <dbReference type="PROSITE-ProRule" id="PRU00027"/>
    </source>
</evidence>
<dbReference type="EC" id="2.7.7.41" evidence="5 19"/>
<dbReference type="PANTHER" id="PTHR13773">
    <property type="entry name" value="PHOSPHATIDATE CYTIDYLYLTRANSFERASE"/>
    <property type="match status" value="1"/>
</dbReference>
<dbReference type="Proteomes" id="UP000289738">
    <property type="component" value="Chromosome A04"/>
</dbReference>
<evidence type="ECO:0000313" key="23">
    <source>
        <dbReference type="EMBL" id="RYR63332.1"/>
    </source>
</evidence>
<evidence type="ECO:0000256" key="15">
    <source>
        <dbReference type="ARBA" id="ARBA00023136"/>
    </source>
</evidence>
<evidence type="ECO:0000256" key="3">
    <source>
        <dbReference type="ARBA" id="ARBA00005189"/>
    </source>
</evidence>
<evidence type="ECO:0000256" key="8">
    <source>
        <dbReference type="ARBA" id="ARBA00022692"/>
    </source>
</evidence>
<proteinExistence type="inferred from homology"/>
<evidence type="ECO:0000256" key="7">
    <source>
        <dbReference type="ARBA" id="ARBA00022679"/>
    </source>
</evidence>
<dbReference type="SUPFAM" id="SSF57667">
    <property type="entry name" value="beta-beta-alpha zinc fingers"/>
    <property type="match status" value="1"/>
</dbReference>
<dbReference type="UniPathway" id="UPA00557">
    <property type="reaction ID" value="UER00614"/>
</dbReference>
<organism evidence="23 24">
    <name type="scientific">Arachis hypogaea</name>
    <name type="common">Peanut</name>
    <dbReference type="NCBI Taxonomy" id="3818"/>
    <lineage>
        <taxon>Eukaryota</taxon>
        <taxon>Viridiplantae</taxon>
        <taxon>Streptophyta</taxon>
        <taxon>Embryophyta</taxon>
        <taxon>Tracheophyta</taxon>
        <taxon>Spermatophyta</taxon>
        <taxon>Magnoliopsida</taxon>
        <taxon>eudicotyledons</taxon>
        <taxon>Gunneridae</taxon>
        <taxon>Pentapetalae</taxon>
        <taxon>rosids</taxon>
        <taxon>fabids</taxon>
        <taxon>Fabales</taxon>
        <taxon>Fabaceae</taxon>
        <taxon>Papilionoideae</taxon>
        <taxon>50 kb inversion clade</taxon>
        <taxon>dalbergioids sensu lato</taxon>
        <taxon>Dalbergieae</taxon>
        <taxon>Pterocarpus clade</taxon>
        <taxon>Arachis</taxon>
    </lineage>
</organism>
<keyword evidence="12" id="KW-0862">Zinc</keyword>
<feature type="transmembrane region" description="Helical" evidence="21">
    <location>
        <begin position="1506"/>
        <end position="1530"/>
    </location>
</feature>
<keyword evidence="16" id="KW-0594">Phospholipid biosynthesis</keyword>
<comment type="caution">
    <text evidence="23">The sequence shown here is derived from an EMBL/GenBank/DDBJ whole genome shotgun (WGS) entry which is preliminary data.</text>
</comment>
<feature type="transmembrane region" description="Helical" evidence="21">
    <location>
        <begin position="1448"/>
        <end position="1466"/>
    </location>
</feature>
<evidence type="ECO:0000256" key="9">
    <source>
        <dbReference type="ARBA" id="ARBA00022695"/>
    </source>
</evidence>
<feature type="transmembrane region" description="Helical" evidence="21">
    <location>
        <begin position="115"/>
        <end position="138"/>
    </location>
</feature>
<evidence type="ECO:0000256" key="16">
    <source>
        <dbReference type="ARBA" id="ARBA00023209"/>
    </source>
</evidence>
<dbReference type="GO" id="GO:0006367">
    <property type="term" value="P:transcription initiation at RNA polymerase II promoter"/>
    <property type="evidence" value="ECO:0007669"/>
    <property type="project" value="InterPro"/>
</dbReference>
<dbReference type="InterPro" id="IPR036388">
    <property type="entry name" value="WH-like_DNA-bd_sf"/>
</dbReference>
<feature type="transmembrane region" description="Helical" evidence="21">
    <location>
        <begin position="1290"/>
        <end position="1309"/>
    </location>
</feature>
<name>A0A445DJS7_ARAHY</name>
<feature type="transmembrane region" description="Helical" evidence="21">
    <location>
        <begin position="1315"/>
        <end position="1334"/>
    </location>
</feature>
<dbReference type="SMART" id="SM00614">
    <property type="entry name" value="ZnF_BED"/>
    <property type="match status" value="1"/>
</dbReference>
<keyword evidence="24" id="KW-1185">Reference proteome</keyword>
<comment type="subcellular location">
    <subcellularLocation>
        <location evidence="1">Membrane</location>
        <topology evidence="1">Multi-pass membrane protein</topology>
    </subcellularLocation>
</comment>
<comment type="pathway">
    <text evidence="3">Lipid metabolism.</text>
</comment>
<feature type="compositionally biased region" description="Basic residues" evidence="20">
    <location>
        <begin position="704"/>
        <end position="715"/>
    </location>
</feature>
<keyword evidence="14" id="KW-0443">Lipid metabolism</keyword>
<feature type="transmembrane region" description="Helical" evidence="21">
    <location>
        <begin position="1563"/>
        <end position="1585"/>
    </location>
</feature>
<accession>A0A445DJS7</accession>
<dbReference type="InterPro" id="IPR008851">
    <property type="entry name" value="TFIIF-alpha"/>
</dbReference>
<dbReference type="GO" id="GO:0005634">
    <property type="term" value="C:nucleus"/>
    <property type="evidence" value="ECO:0007669"/>
    <property type="project" value="InterPro"/>
</dbReference>
<keyword evidence="10" id="KW-0479">Metal-binding</keyword>
<keyword evidence="13 21" id="KW-1133">Transmembrane helix</keyword>
<feature type="compositionally biased region" description="Polar residues" evidence="20">
    <location>
        <begin position="1246"/>
        <end position="1255"/>
    </location>
</feature>
<dbReference type="Pfam" id="PF01148">
    <property type="entry name" value="CTP_transf_1"/>
    <property type="match status" value="5"/>
</dbReference>
<evidence type="ECO:0000256" key="2">
    <source>
        <dbReference type="ARBA" id="ARBA00005119"/>
    </source>
</evidence>
<evidence type="ECO:0000256" key="14">
    <source>
        <dbReference type="ARBA" id="ARBA00023098"/>
    </source>
</evidence>
<feature type="transmembrane region" description="Helical" evidence="21">
    <location>
        <begin position="178"/>
        <end position="200"/>
    </location>
</feature>
<feature type="transmembrane region" description="Helical" evidence="21">
    <location>
        <begin position="480"/>
        <end position="499"/>
    </location>
</feature>
<feature type="transmembrane region" description="Helical" evidence="21">
    <location>
        <begin position="992"/>
        <end position="1016"/>
    </location>
</feature>
<comment type="catalytic activity">
    <reaction evidence="19">
        <text>a 1,2-diacyl-sn-glycero-3-phosphate + CTP + H(+) = a CDP-1,2-diacyl-sn-glycerol + diphosphate</text>
        <dbReference type="Rhea" id="RHEA:16229"/>
        <dbReference type="ChEBI" id="CHEBI:15378"/>
        <dbReference type="ChEBI" id="CHEBI:33019"/>
        <dbReference type="ChEBI" id="CHEBI:37563"/>
        <dbReference type="ChEBI" id="CHEBI:58332"/>
        <dbReference type="ChEBI" id="CHEBI:58608"/>
        <dbReference type="EC" id="2.7.7.41"/>
    </reaction>
</comment>
<feature type="transmembrane region" description="Helical" evidence="21">
    <location>
        <begin position="541"/>
        <end position="561"/>
    </location>
</feature>
<evidence type="ECO:0000256" key="4">
    <source>
        <dbReference type="ARBA" id="ARBA00010185"/>
    </source>
</evidence>
<sequence length="1671" mass="189828">MPKAVPEVTKANGGQLLVDDKSKYKSMLIRAYSSIWMIGGFALIIYMGHLYITAMVVVIQIFMAKELFNLLRRAHEDRQLPGFRLLNWHFFFTAIPRLVNTVTSDMVLYRLVSSLIKYHMVICYALYISGFMWFILTLKKKMYKYQFGQYAWTHMILIVVFGQSSFTVASIFEGIFWFLLPATLIVINDIAAYIFGFFFGRTPLIKLSPKKTWEGFIGASISTIISAFLLANVMGRSKWLTCPRKDLTTGWLDCDPGPLFKPEPYSLSGWIPHWFPWQEITILPVQGHALCLGLFASIIAPFGGFFASGFKRAFKIKDFGDSIPGHGGITDRMDCQMVMAVFAYIYHQSFVVPQNLSVEMILDQAVAEVTKANGGQLLVDDKSKYKSMLIRAYSSIWMIGGFALIIYMGHLYITAMVVVIQIFMAKELFNLLRRAHEDRQLPGFRLLNWHFFFTAIPRLVNTVTSDMVLYRLVSSLIKYHMVICYALYISGFMWFILTLKKKMYKYQFGQYAWTHMILIVEFGQSSFTFPWQEITILPVQGHALCLGLFASIIAPFGGFFASGFKRAFKIKDFGDSIPGHGGITDRMDCQSPPQPAPEQATGTGTLLSHSRFNVERASPLFLFFCLWSSPPSSSPSPIAVTGVGFRFFCLPFASARASCLWVTASHGIAQQGWDPLRVLLRNKSHPVKMYTGLLLKVMHLQKVRPHHRHHHHRQKPGTSTSASGPVSEEEIRAVFKQKTRVTTQDLVAKFKARLRCKEDKDAFAEILKRISKIQRNPTSNRPSYAVAEVTKANGGQLLVDDKSKYKSMLIRAYSSIWMIGGFALIIYMGHLYITAMVVVIQIFMAKELFNLLRRAHEDRQLPVHFFFTAMLFVYGRILSPRLVNTVTSDMVLYRLVSSLIKYHMVIYYALYISGFMRFILTLKKKMYKYQFGQYAWTHMILIVSSFTVASIFEGIFWFLLPATLIVINDIAAYIFGFFFGRTPLIKLSPKKTWEGFIGASISTIISAFLDLTTGWLDCDPGPLFKPEPYSLSGWIPHWFPWQEITILPVQGHALCLGLFASIIAPFGGFFASGFKRAFKIKMVMAVFAYIYHQSFVVPQNLSVEMILDQIFMNLSFDEQQALYRRLGEILQQGDCSAGLGSSSGAAESKMTENSNIEAAGMSASTQPSSPLSGVRKDRSAVWDHFDVENDTEKKAKCKYCGSLIQYWNGTSSMGGHLRRCKQNPNNDSNKRKITTTPTIDEHGALNSPSAPSSTGAKIRHRKRSTEAVPEVTKANGGQLLVDDKSKYKSMLIRAYSSIWMIGGFALIIYMGHLYITAMVVVIQIFMAKELFNLLRRAHEDRQLPGFRLLNCLSTNGQKQVLFLLVYVSFFIGIYHFRHFFFTAMLFVYGRILSPRLVNTVTSDMVLYRLVSSLIKYHMVICYALYISGFMWFILTLKKKMYKYQFGQYAWTHMILIVSSFTVASIFEGIFWFLLPATLIVINDIAAYIFGFFFGRTPLIKLSPKKTWEGFIGASISTIISAFLDLTTGWLDCDPGPLFKPEPYSLSGWIPHWFPWQEITILPVQGHALCLGLFASIIAPFGGFFASGFKRAFKIKDFGDSIPGHGGITDRMDCQMVMAVFAYIYHQSFVVPQNLSVEMILDQIFMNLSFDEQQALYRRLGEILQQGFQSHS</sequence>
<keyword evidence="15 21" id="KW-0472">Membrane</keyword>
<keyword evidence="17" id="KW-1208">Phospholipid metabolism</keyword>
<dbReference type="EMBL" id="SDMP01000004">
    <property type="protein sequence ID" value="RYR63332.1"/>
    <property type="molecule type" value="Genomic_DNA"/>
</dbReference>
<feature type="domain" description="BED-type" evidence="22">
    <location>
        <begin position="1176"/>
        <end position="1227"/>
    </location>
</feature>
<dbReference type="GO" id="GO:0032968">
    <property type="term" value="P:positive regulation of transcription elongation by RNA polymerase II"/>
    <property type="evidence" value="ECO:0007669"/>
    <property type="project" value="InterPro"/>
</dbReference>
<feature type="transmembrane region" description="Helical" evidence="21">
    <location>
        <begin position="388"/>
        <end position="407"/>
    </location>
</feature>
<feature type="transmembrane region" description="Helical" evidence="21">
    <location>
        <begin position="1360"/>
        <end position="1388"/>
    </location>
</feature>
<feature type="transmembrane region" description="Helical" evidence="21">
    <location>
        <begin position="958"/>
        <end position="980"/>
    </location>
</feature>